<dbReference type="EMBL" id="RCSS01000167">
    <property type="protein sequence ID" value="RVD92664.1"/>
    <property type="molecule type" value="Genomic_DNA"/>
</dbReference>
<dbReference type="OrthoDB" id="2194491at2759"/>
<dbReference type="VEuPathDB" id="MicrosporidiaDB:TUBRATIS_008290"/>
<dbReference type="Proteomes" id="UP000282876">
    <property type="component" value="Unassembled WGS sequence"/>
</dbReference>
<feature type="domain" description="GLTSCR protein conserved" evidence="2">
    <location>
        <begin position="55"/>
        <end position="118"/>
    </location>
</feature>
<proteinExistence type="predicted"/>
<accession>A0A437ANB6</accession>
<evidence type="ECO:0000313" key="3">
    <source>
        <dbReference type="EMBL" id="RVD92664.1"/>
    </source>
</evidence>
<evidence type="ECO:0000313" key="4">
    <source>
        <dbReference type="Proteomes" id="UP000282876"/>
    </source>
</evidence>
<evidence type="ECO:0000259" key="2">
    <source>
        <dbReference type="Pfam" id="PF15249"/>
    </source>
</evidence>
<evidence type="ECO:0000256" key="1">
    <source>
        <dbReference type="SAM" id="MobiDB-lite"/>
    </source>
</evidence>
<feature type="compositionally biased region" description="Basic and acidic residues" evidence="1">
    <location>
        <begin position="1"/>
        <end position="10"/>
    </location>
</feature>
<keyword evidence="4" id="KW-1185">Reference proteome</keyword>
<dbReference type="AlphaFoldDB" id="A0A437ANB6"/>
<reference evidence="3 4" key="1">
    <citation type="submission" date="2018-10" db="EMBL/GenBank/DDBJ databases">
        <title>Draft genome sequence of the microsporidian Tubulinosema ratisbonensis.</title>
        <authorList>
            <person name="Polonais V."/>
            <person name="Peyretaillade E."/>
            <person name="Niehus S."/>
            <person name="Wawrzyniak I."/>
            <person name="Franchet A."/>
            <person name="Gaspin C."/>
            <person name="Reichstadt M."/>
            <person name="Belser C."/>
            <person name="Labadie K."/>
            <person name="Delbac F."/>
            <person name="Ferrandon D."/>
        </authorList>
    </citation>
    <scope>NUCLEOTIDE SEQUENCE [LARGE SCALE GENOMIC DNA]</scope>
    <source>
        <strain evidence="3 4">Franzen</strain>
    </source>
</reference>
<dbReference type="STRING" id="291195.A0A437ANB6"/>
<comment type="caution">
    <text evidence="3">The sequence shown here is derived from an EMBL/GenBank/DDBJ whole genome shotgun (WGS) entry which is preliminary data.</text>
</comment>
<feature type="region of interest" description="Disordered" evidence="1">
    <location>
        <begin position="1"/>
        <end position="28"/>
    </location>
</feature>
<dbReference type="Pfam" id="PF15249">
    <property type="entry name" value="GLTSCR1"/>
    <property type="match status" value="1"/>
</dbReference>
<gene>
    <name evidence="3" type="ORF">TUBRATIS_008290</name>
</gene>
<name>A0A437ANB6_9MICR</name>
<dbReference type="InterPro" id="IPR015671">
    <property type="entry name" value="GSCR1_dom"/>
</dbReference>
<sequence length="202" mass="24262">MINQTDKKENNYYQENSNTPKEESKEEFYKRNNRENISNIINRRNKILNHIKKEQTQINMPDTRPFQNEKHAVECLMPYHIFLKYTPEDFMFLDTKIEDKVIETDSLVEQVESLIKMAEKKEENGYTVILDLMDLEAHKFIHNKYTTTYSETFDKINNKNLQIKKKKVVQKKLPIIKIQISDILSSYKYVRAVNGKLFFKRK</sequence>
<organism evidence="3 4">
    <name type="scientific">Tubulinosema ratisbonensis</name>
    <dbReference type="NCBI Taxonomy" id="291195"/>
    <lineage>
        <taxon>Eukaryota</taxon>
        <taxon>Fungi</taxon>
        <taxon>Fungi incertae sedis</taxon>
        <taxon>Microsporidia</taxon>
        <taxon>Tubulinosematoidea</taxon>
        <taxon>Tubulinosematidae</taxon>
        <taxon>Tubulinosema</taxon>
    </lineage>
</organism>
<protein>
    <recommendedName>
        <fullName evidence="2">GLTSCR protein conserved domain-containing protein</fullName>
    </recommendedName>
</protein>